<dbReference type="GO" id="GO:0046655">
    <property type="term" value="P:folic acid metabolic process"/>
    <property type="evidence" value="ECO:0007669"/>
    <property type="project" value="TreeGrafter"/>
</dbReference>
<dbReference type="GO" id="GO:0046654">
    <property type="term" value="P:tetrahydrofolate biosynthetic process"/>
    <property type="evidence" value="ECO:0007669"/>
    <property type="project" value="InterPro"/>
</dbReference>
<evidence type="ECO:0000256" key="6">
    <source>
        <dbReference type="ARBA" id="ARBA00023002"/>
    </source>
</evidence>
<dbReference type="Pfam" id="PF00186">
    <property type="entry name" value="DHFR_1"/>
    <property type="match status" value="1"/>
</dbReference>
<protein>
    <recommendedName>
        <fullName evidence="3 8">Dihydrofolate reductase</fullName>
        <ecNumber evidence="3 8">1.5.1.3</ecNumber>
    </recommendedName>
</protein>
<dbReference type="GO" id="GO:0046452">
    <property type="term" value="P:dihydrofolate metabolic process"/>
    <property type="evidence" value="ECO:0007669"/>
    <property type="project" value="TreeGrafter"/>
</dbReference>
<proteinExistence type="inferred from homology"/>
<dbReference type="RefSeq" id="WP_301188673.1">
    <property type="nucleotide sequence ID" value="NZ_JAPDPJ010000001.1"/>
</dbReference>
<evidence type="ECO:0000256" key="4">
    <source>
        <dbReference type="ARBA" id="ARBA00022563"/>
    </source>
</evidence>
<comment type="catalytic activity">
    <reaction evidence="8">
        <text>(6S)-5,6,7,8-tetrahydrofolate + NADP(+) = 7,8-dihydrofolate + NADPH + H(+)</text>
        <dbReference type="Rhea" id="RHEA:15009"/>
        <dbReference type="ChEBI" id="CHEBI:15378"/>
        <dbReference type="ChEBI" id="CHEBI:57451"/>
        <dbReference type="ChEBI" id="CHEBI:57453"/>
        <dbReference type="ChEBI" id="CHEBI:57783"/>
        <dbReference type="ChEBI" id="CHEBI:58349"/>
        <dbReference type="EC" id="1.5.1.3"/>
    </reaction>
</comment>
<evidence type="ECO:0000259" key="9">
    <source>
        <dbReference type="PROSITE" id="PS51330"/>
    </source>
</evidence>
<keyword evidence="5 8" id="KW-0521">NADP</keyword>
<dbReference type="EC" id="1.5.1.3" evidence="3 8"/>
<dbReference type="CDD" id="cd00209">
    <property type="entry name" value="DHFR"/>
    <property type="match status" value="1"/>
</dbReference>
<dbReference type="PANTHER" id="PTHR48069:SF3">
    <property type="entry name" value="DIHYDROFOLATE REDUCTASE"/>
    <property type="match status" value="1"/>
</dbReference>
<dbReference type="Gene3D" id="3.40.430.10">
    <property type="entry name" value="Dihydrofolate Reductase, subunit A"/>
    <property type="match status" value="1"/>
</dbReference>
<comment type="caution">
    <text evidence="10">The sequence shown here is derived from an EMBL/GenBank/DDBJ whole genome shotgun (WGS) entry which is preliminary data.</text>
</comment>
<dbReference type="Proteomes" id="UP001209229">
    <property type="component" value="Unassembled WGS sequence"/>
</dbReference>
<evidence type="ECO:0000256" key="7">
    <source>
        <dbReference type="ARBA" id="ARBA00025067"/>
    </source>
</evidence>
<dbReference type="GO" id="GO:0070401">
    <property type="term" value="F:NADP+ binding"/>
    <property type="evidence" value="ECO:0007669"/>
    <property type="project" value="UniProtKB-ARBA"/>
</dbReference>
<dbReference type="GO" id="GO:0004146">
    <property type="term" value="F:dihydrofolate reductase activity"/>
    <property type="evidence" value="ECO:0007669"/>
    <property type="project" value="UniProtKB-EC"/>
</dbReference>
<keyword evidence="6 8" id="KW-0560">Oxidoreductase</keyword>
<dbReference type="InterPro" id="IPR001796">
    <property type="entry name" value="DHFR_dom"/>
</dbReference>
<name>A0AAE3SDQ2_9BACT</name>
<accession>A0AAE3SDQ2</accession>
<dbReference type="InterPro" id="IPR024072">
    <property type="entry name" value="DHFR-like_dom_sf"/>
</dbReference>
<organism evidence="10 11">
    <name type="scientific">Plebeiibacterium sediminum</name>
    <dbReference type="NCBI Taxonomy" id="2992112"/>
    <lineage>
        <taxon>Bacteria</taxon>
        <taxon>Pseudomonadati</taxon>
        <taxon>Bacteroidota</taxon>
        <taxon>Bacteroidia</taxon>
        <taxon>Marinilabiliales</taxon>
        <taxon>Marinilabiliaceae</taxon>
        <taxon>Plebeiibacterium</taxon>
    </lineage>
</organism>
<dbReference type="PANTHER" id="PTHR48069">
    <property type="entry name" value="DIHYDROFOLATE REDUCTASE"/>
    <property type="match status" value="1"/>
</dbReference>
<dbReference type="FunFam" id="3.40.430.10:FF:000001">
    <property type="entry name" value="Dihydrofolate reductase"/>
    <property type="match status" value="1"/>
</dbReference>
<comment type="function">
    <text evidence="7 8">Key enzyme in folate metabolism. Catalyzes an essential reaction for de novo glycine and purine synthesis, and for DNA precursor synthesis.</text>
</comment>
<evidence type="ECO:0000313" key="10">
    <source>
        <dbReference type="EMBL" id="MCW3785102.1"/>
    </source>
</evidence>
<dbReference type="PRINTS" id="PR00070">
    <property type="entry name" value="DHFR"/>
</dbReference>
<evidence type="ECO:0000256" key="1">
    <source>
        <dbReference type="ARBA" id="ARBA00004903"/>
    </source>
</evidence>
<evidence type="ECO:0000313" key="11">
    <source>
        <dbReference type="Proteomes" id="UP001209229"/>
    </source>
</evidence>
<keyword evidence="11" id="KW-1185">Reference proteome</keyword>
<dbReference type="PIRSF" id="PIRSF000194">
    <property type="entry name" value="DHFR"/>
    <property type="match status" value="1"/>
</dbReference>
<reference evidence="10" key="1">
    <citation type="submission" date="2022-10" db="EMBL/GenBank/DDBJ databases">
        <authorList>
            <person name="Yu W.X."/>
        </authorList>
    </citation>
    <scope>NUCLEOTIDE SEQUENCE</scope>
    <source>
        <strain evidence="10">AAT</strain>
    </source>
</reference>
<evidence type="ECO:0000256" key="3">
    <source>
        <dbReference type="ARBA" id="ARBA00012856"/>
    </source>
</evidence>
<evidence type="ECO:0000256" key="5">
    <source>
        <dbReference type="ARBA" id="ARBA00022857"/>
    </source>
</evidence>
<evidence type="ECO:0000256" key="2">
    <source>
        <dbReference type="ARBA" id="ARBA00009539"/>
    </source>
</evidence>
<dbReference type="EMBL" id="JAPDPJ010000001">
    <property type="protein sequence ID" value="MCW3785102.1"/>
    <property type="molecule type" value="Genomic_DNA"/>
</dbReference>
<dbReference type="AlphaFoldDB" id="A0AAE3SDQ2"/>
<comment type="similarity">
    <text evidence="2 8">Belongs to the dihydrofolate reductase family.</text>
</comment>
<evidence type="ECO:0000256" key="8">
    <source>
        <dbReference type="PIRNR" id="PIRNR000194"/>
    </source>
</evidence>
<feature type="domain" description="DHFR" evidence="9">
    <location>
        <begin position="3"/>
        <end position="163"/>
    </location>
</feature>
<dbReference type="SUPFAM" id="SSF53597">
    <property type="entry name" value="Dihydrofolate reductase-like"/>
    <property type="match status" value="1"/>
</dbReference>
<keyword evidence="4 8" id="KW-0554">One-carbon metabolism</keyword>
<dbReference type="PROSITE" id="PS51330">
    <property type="entry name" value="DHFR_2"/>
    <property type="match status" value="1"/>
</dbReference>
<sequence>MSEFSIIVAIAKMNAIGQNNNLLAHISKDLKRFKALTSRHTIIMGRKTFESLPNGALPNRRNIVITRNTDLKFEGVEIVNSPEEAIELCKEDGEVFVIGGATIYEAFMPYTNRLYLTLIDQFFNEADTFFPEINYDQWDESYREEVVDDEQNDFNYTFLDLKRKNQA</sequence>
<gene>
    <name evidence="10" type="ORF">OM075_01420</name>
</gene>
<dbReference type="GO" id="GO:0006730">
    <property type="term" value="P:one-carbon metabolic process"/>
    <property type="evidence" value="ECO:0007669"/>
    <property type="project" value="UniProtKB-KW"/>
</dbReference>
<dbReference type="InterPro" id="IPR012259">
    <property type="entry name" value="DHFR"/>
</dbReference>
<comment type="pathway">
    <text evidence="1 8">Cofactor biosynthesis; tetrahydrofolate biosynthesis; 5,6,7,8-tetrahydrofolate from 7,8-dihydrofolate: step 1/1.</text>
</comment>
<dbReference type="GO" id="GO:0005829">
    <property type="term" value="C:cytosol"/>
    <property type="evidence" value="ECO:0007669"/>
    <property type="project" value="TreeGrafter"/>
</dbReference>